<accession>A0ABW8GMU6</accession>
<feature type="compositionally biased region" description="Basic and acidic residues" evidence="1">
    <location>
        <begin position="39"/>
        <end position="49"/>
    </location>
</feature>
<dbReference type="EMBL" id="JBIWXY010000002">
    <property type="protein sequence ID" value="MFJ5446738.1"/>
    <property type="molecule type" value="Genomic_DNA"/>
</dbReference>
<protein>
    <recommendedName>
        <fullName evidence="5">Cobalt-zinc-cadmium resistance protein</fullName>
    </recommendedName>
</protein>
<proteinExistence type="predicted"/>
<keyword evidence="2" id="KW-0732">Signal</keyword>
<evidence type="ECO:0000256" key="2">
    <source>
        <dbReference type="SAM" id="SignalP"/>
    </source>
</evidence>
<dbReference type="RefSeq" id="WP_400882618.1">
    <property type="nucleotide sequence ID" value="NZ_JBIWXY010000002.1"/>
</dbReference>
<feature type="chain" id="PRO_5045223618" description="Cobalt-zinc-cadmium resistance protein" evidence="2">
    <location>
        <begin position="24"/>
        <end position="117"/>
    </location>
</feature>
<evidence type="ECO:0000313" key="4">
    <source>
        <dbReference type="Proteomes" id="UP001617669"/>
    </source>
</evidence>
<organism evidence="3 4">
    <name type="scientific">Methylobacillus methanolivorans</name>
    <dbReference type="NCBI Taxonomy" id="1848927"/>
    <lineage>
        <taxon>Bacteria</taxon>
        <taxon>Pseudomonadati</taxon>
        <taxon>Pseudomonadota</taxon>
        <taxon>Betaproteobacteria</taxon>
        <taxon>Nitrosomonadales</taxon>
        <taxon>Methylophilaceae</taxon>
        <taxon>Methylobacillus</taxon>
    </lineage>
</organism>
<name>A0ABW8GMU6_9PROT</name>
<gene>
    <name evidence="3" type="ORF">ACIKP9_10910</name>
</gene>
<sequence>MIRRIIFLCLLLVLPLQMSWAVAGVYCGHEQGSAAQHFGHHEHEHHDLAADNQPDQAGTQVDRDCGYHHQATSQWLPSMHHTPAVFVTAQDLSLLPVSWHSQAILERPERPKWLLAA</sequence>
<evidence type="ECO:0000313" key="3">
    <source>
        <dbReference type="EMBL" id="MFJ5446738.1"/>
    </source>
</evidence>
<dbReference type="Proteomes" id="UP001617669">
    <property type="component" value="Unassembled WGS sequence"/>
</dbReference>
<feature type="signal peptide" evidence="2">
    <location>
        <begin position="1"/>
        <end position="23"/>
    </location>
</feature>
<reference evidence="3 4" key="1">
    <citation type="submission" date="2024-11" db="EMBL/GenBank/DDBJ databases">
        <authorList>
            <person name="Kaparullina E.N."/>
            <person name="Delegan Y.A."/>
            <person name="Doronina N.V."/>
        </authorList>
    </citation>
    <scope>NUCLEOTIDE SEQUENCE [LARGE SCALE GENOMIC DNA]</scope>
    <source>
        <strain evidence="3 4">7sh_L</strain>
    </source>
</reference>
<keyword evidence="4" id="KW-1185">Reference proteome</keyword>
<evidence type="ECO:0000256" key="1">
    <source>
        <dbReference type="SAM" id="MobiDB-lite"/>
    </source>
</evidence>
<feature type="region of interest" description="Disordered" evidence="1">
    <location>
        <begin position="38"/>
        <end position="62"/>
    </location>
</feature>
<comment type="caution">
    <text evidence="3">The sequence shown here is derived from an EMBL/GenBank/DDBJ whole genome shotgun (WGS) entry which is preliminary data.</text>
</comment>
<evidence type="ECO:0008006" key="5">
    <source>
        <dbReference type="Google" id="ProtNLM"/>
    </source>
</evidence>